<evidence type="ECO:0000256" key="1">
    <source>
        <dbReference type="ARBA" id="ARBA00022448"/>
    </source>
</evidence>
<evidence type="ECO:0000256" key="3">
    <source>
        <dbReference type="ARBA" id="ARBA00022882"/>
    </source>
</evidence>
<evidence type="ECO:0000256" key="6">
    <source>
        <dbReference type="ARBA" id="ARBA00023303"/>
    </source>
</evidence>
<keyword evidence="6 7" id="KW-0407">Ion channel</keyword>
<dbReference type="Gene3D" id="2.60.40.1400">
    <property type="entry name" value="G protein-activated inward rectifier potassium channel 1"/>
    <property type="match status" value="1"/>
</dbReference>
<evidence type="ECO:0008006" key="11">
    <source>
        <dbReference type="Google" id="ProtNLM"/>
    </source>
</evidence>
<evidence type="ECO:0000256" key="9">
    <source>
        <dbReference type="SAM" id="Phobius"/>
    </source>
</evidence>
<keyword evidence="9" id="KW-0472">Membrane</keyword>
<protein>
    <recommendedName>
        <fullName evidence="11">Potassium channel domain-containing protein</fullName>
    </recommendedName>
</protein>
<feature type="transmembrane region" description="Helical" evidence="9">
    <location>
        <begin position="167"/>
        <end position="192"/>
    </location>
</feature>
<evidence type="ECO:0000256" key="5">
    <source>
        <dbReference type="ARBA" id="ARBA00023065"/>
    </source>
</evidence>
<evidence type="ECO:0000256" key="7">
    <source>
        <dbReference type="RuleBase" id="RU003822"/>
    </source>
</evidence>
<dbReference type="InterPro" id="IPR014756">
    <property type="entry name" value="Ig_E-set"/>
</dbReference>
<feature type="compositionally biased region" description="Basic and acidic residues" evidence="8">
    <location>
        <begin position="11"/>
        <end position="20"/>
    </location>
</feature>
<evidence type="ECO:0000256" key="8">
    <source>
        <dbReference type="SAM" id="MobiDB-lite"/>
    </source>
</evidence>
<dbReference type="SUPFAM" id="SSF81296">
    <property type="entry name" value="E set domains"/>
    <property type="match status" value="1"/>
</dbReference>
<dbReference type="GO" id="GO:0005242">
    <property type="term" value="F:inward rectifier potassium channel activity"/>
    <property type="evidence" value="ECO:0007669"/>
    <property type="project" value="InterPro"/>
</dbReference>
<dbReference type="GO" id="GO:0034765">
    <property type="term" value="P:regulation of monoatomic ion transmembrane transport"/>
    <property type="evidence" value="ECO:0007669"/>
    <property type="project" value="TreeGrafter"/>
</dbReference>
<evidence type="ECO:0000256" key="4">
    <source>
        <dbReference type="ARBA" id="ARBA00022958"/>
    </source>
</evidence>
<evidence type="ECO:0000313" key="10">
    <source>
        <dbReference type="EMBL" id="CAE2276141.1"/>
    </source>
</evidence>
<dbReference type="GO" id="GO:0005886">
    <property type="term" value="C:plasma membrane"/>
    <property type="evidence" value="ECO:0007669"/>
    <property type="project" value="TreeGrafter"/>
</dbReference>
<dbReference type="InterPro" id="IPR013518">
    <property type="entry name" value="K_chnl_inward-rec_Kir_cyto"/>
</dbReference>
<sequence>MAKRKKRVRKKESGVEGNEHEGLLWVQEVQVRRAKERRPMANLTRWKKRLGVKAKAEEVIVHKEGLSADHVTHDDEFLDGTDATETPKASAASAIAATPGSCASFGEDYDSDDEDERRQFTVSRNNLHASIFERLFSYCRLDDVDEYSYRPSKLFTIYINWTFRRGFMVVFTSFLFIFFVINVVFALLMWWAGNMNPQCIVVSGEDFGYNPDTKFADAFSLSWTTFTTVGYGMIYTATGSDYADQQEQCIFLVFLSTTESFVGLLYAGMCAAILFGKVGRIQSHAQVKFSNSICIQVGLPMPVAVEEPDTPKASPKRVEIEDTPQDKKASKKHGSLMVQVPEPLKSIKTIVPFPVITFQVVNKLCNELGGEIMDANMRVVASDRGSGASASVVASFVKVQLAEFEHPFFNRVWHGRHKLDQSSPLMSRFAKVMIAQNGGTWPEDWNNPKDIRNALRFSELIVTLTGISNVSAATVHAYKRYKYGDLLIGYEFAPVLYKNPDTQRLKVDMRLIHDVVGQKDGRAEAVNGEEDIGDRGSFESIRLKENESKDFERM</sequence>
<proteinExistence type="inferred from homology"/>
<organism evidence="10">
    <name type="scientific">Odontella aurita</name>
    <dbReference type="NCBI Taxonomy" id="265563"/>
    <lineage>
        <taxon>Eukaryota</taxon>
        <taxon>Sar</taxon>
        <taxon>Stramenopiles</taxon>
        <taxon>Ochrophyta</taxon>
        <taxon>Bacillariophyta</taxon>
        <taxon>Mediophyceae</taxon>
        <taxon>Biddulphiophycidae</taxon>
        <taxon>Eupodiscales</taxon>
        <taxon>Odontellaceae</taxon>
        <taxon>Odontella</taxon>
    </lineage>
</organism>
<feature type="compositionally biased region" description="Basic residues" evidence="8">
    <location>
        <begin position="1"/>
        <end position="10"/>
    </location>
</feature>
<reference evidence="10" key="1">
    <citation type="submission" date="2021-01" db="EMBL/GenBank/DDBJ databases">
        <authorList>
            <person name="Corre E."/>
            <person name="Pelletier E."/>
            <person name="Niang G."/>
            <person name="Scheremetjew M."/>
            <person name="Finn R."/>
            <person name="Kale V."/>
            <person name="Holt S."/>
            <person name="Cochrane G."/>
            <person name="Meng A."/>
            <person name="Brown T."/>
            <person name="Cohen L."/>
        </authorList>
    </citation>
    <scope>NUCLEOTIDE SEQUENCE</scope>
    <source>
        <strain evidence="10">Isolate 1302-5</strain>
    </source>
</reference>
<name>A0A7S4NB45_9STRA</name>
<keyword evidence="9" id="KW-1133">Transmembrane helix</keyword>
<comment type="subcellular location">
    <subcellularLocation>
        <location evidence="7">Membrane</location>
        <topology evidence="7">Multi-pass membrane protein</topology>
    </subcellularLocation>
</comment>
<dbReference type="PANTHER" id="PTHR11767:SF102">
    <property type="entry name" value="INWARDLY RECTIFYING POTASSIUM CHANNEL 1, ISOFORM F"/>
    <property type="match status" value="1"/>
</dbReference>
<feature type="region of interest" description="Disordered" evidence="8">
    <location>
        <begin position="1"/>
        <end position="20"/>
    </location>
</feature>
<dbReference type="Gene3D" id="1.10.287.70">
    <property type="match status" value="1"/>
</dbReference>
<dbReference type="EMBL" id="HBKQ01050669">
    <property type="protein sequence ID" value="CAE2276141.1"/>
    <property type="molecule type" value="Transcribed_RNA"/>
</dbReference>
<dbReference type="PANTHER" id="PTHR11767">
    <property type="entry name" value="INWARD RECTIFIER POTASSIUM CHANNEL"/>
    <property type="match status" value="1"/>
</dbReference>
<comment type="similarity">
    <text evidence="7">Belongs to the inward rectifier-type potassium channel (TC 1.A.2.1) family.</text>
</comment>
<accession>A0A7S4NB45</accession>
<feature type="region of interest" description="Disordered" evidence="8">
    <location>
        <begin position="306"/>
        <end position="334"/>
    </location>
</feature>
<dbReference type="InterPro" id="IPR016449">
    <property type="entry name" value="K_chnl_inward-rec_Kir"/>
</dbReference>
<keyword evidence="2 7" id="KW-0633">Potassium transport</keyword>
<evidence type="ECO:0000256" key="2">
    <source>
        <dbReference type="ARBA" id="ARBA00022538"/>
    </source>
</evidence>
<keyword evidence="1 7" id="KW-0813">Transport</keyword>
<dbReference type="GO" id="GO:0034702">
    <property type="term" value="C:monoatomic ion channel complex"/>
    <property type="evidence" value="ECO:0007669"/>
    <property type="project" value="UniProtKB-KW"/>
</dbReference>
<feature type="compositionally biased region" description="Basic and acidic residues" evidence="8">
    <location>
        <begin position="316"/>
        <end position="328"/>
    </location>
</feature>
<keyword evidence="4 7" id="KW-0630">Potassium</keyword>
<dbReference type="GO" id="GO:1990573">
    <property type="term" value="P:potassium ion import across plasma membrane"/>
    <property type="evidence" value="ECO:0007669"/>
    <property type="project" value="TreeGrafter"/>
</dbReference>
<feature type="transmembrane region" description="Helical" evidence="9">
    <location>
        <begin position="249"/>
        <end position="275"/>
    </location>
</feature>
<keyword evidence="5 7" id="KW-0406">Ion transport</keyword>
<keyword evidence="7 9" id="KW-0812">Transmembrane</keyword>
<feature type="transmembrane region" description="Helical" evidence="9">
    <location>
        <begin position="218"/>
        <end position="237"/>
    </location>
</feature>
<dbReference type="AlphaFoldDB" id="A0A7S4NB45"/>
<gene>
    <name evidence="10" type="ORF">OAUR00152_LOCUS34960</name>
</gene>
<keyword evidence="3 7" id="KW-0851">Voltage-gated channel</keyword>
<dbReference type="SUPFAM" id="SSF81324">
    <property type="entry name" value="Voltage-gated potassium channels"/>
    <property type="match status" value="1"/>
</dbReference>